<protein>
    <recommendedName>
        <fullName evidence="3">Glycoside hydrolase family 5 domain-containing protein</fullName>
    </recommendedName>
</protein>
<dbReference type="Proteomes" id="UP000179219">
    <property type="component" value="Unassembled WGS sequence"/>
</dbReference>
<dbReference type="InterPro" id="IPR017853">
    <property type="entry name" value="GH"/>
</dbReference>
<accession>A0A1F7X5R8</accession>
<proteinExistence type="predicted"/>
<evidence type="ECO:0000313" key="1">
    <source>
        <dbReference type="EMBL" id="OGM10039.1"/>
    </source>
</evidence>
<name>A0A1F7X5R8_9BACT</name>
<gene>
    <name evidence="1" type="ORF">A2159_00340</name>
</gene>
<dbReference type="SUPFAM" id="SSF51445">
    <property type="entry name" value="(Trans)glycosidases"/>
    <property type="match status" value="1"/>
</dbReference>
<comment type="caution">
    <text evidence="1">The sequence shown here is derived from an EMBL/GenBank/DDBJ whole genome shotgun (WGS) entry which is preliminary data.</text>
</comment>
<evidence type="ECO:0008006" key="3">
    <source>
        <dbReference type="Google" id="ProtNLM"/>
    </source>
</evidence>
<dbReference type="AlphaFoldDB" id="A0A1F7X5R8"/>
<evidence type="ECO:0000313" key="2">
    <source>
        <dbReference type="Proteomes" id="UP000179219"/>
    </source>
</evidence>
<organism evidence="1 2">
    <name type="scientific">Candidatus Woesebacteria bacterium RBG_13_34_9</name>
    <dbReference type="NCBI Taxonomy" id="1802477"/>
    <lineage>
        <taxon>Bacteria</taxon>
        <taxon>Candidatus Woeseibacteriota</taxon>
    </lineage>
</organism>
<dbReference type="EMBL" id="MGFP01000016">
    <property type="protein sequence ID" value="OGM10039.1"/>
    <property type="molecule type" value="Genomic_DNA"/>
</dbReference>
<reference evidence="1 2" key="1">
    <citation type="journal article" date="2016" name="Nat. Commun.">
        <title>Thousands of microbial genomes shed light on interconnected biogeochemical processes in an aquifer system.</title>
        <authorList>
            <person name="Anantharaman K."/>
            <person name="Brown C.T."/>
            <person name="Hug L.A."/>
            <person name="Sharon I."/>
            <person name="Castelle C.J."/>
            <person name="Probst A.J."/>
            <person name="Thomas B.C."/>
            <person name="Singh A."/>
            <person name="Wilkins M.J."/>
            <person name="Karaoz U."/>
            <person name="Brodie E.L."/>
            <person name="Williams K.H."/>
            <person name="Hubbard S.S."/>
            <person name="Banfield J.F."/>
        </authorList>
    </citation>
    <scope>NUCLEOTIDE SEQUENCE [LARGE SCALE GENOMIC DNA]</scope>
</reference>
<sequence>MFRSGDIFTSCTECENGGLGDPRQTKNLQEYRNLLTEEHNIADKAFNEIGVEVVSGYYPMNADVAKLVMDKKTADLLGGVIVLDHYVKDPDMLANDIKTISASTDAKIILGEFGAPISDIHGEMTEKEQANWIDRVLVKLSGLDSLIGVNYWTSYGGSTALWNPDGTERKVVGVLKSYFIPKFVDGKVINELEMPVKDADVLIGTRKIDVNEKGEFNVPVVPSLNNLKITALGYNEKYIDIENNFSNEIVLIKSKENIFFKLYKFLRKLRSN</sequence>